<reference evidence="1 2" key="1">
    <citation type="submission" date="2020-08" db="EMBL/GenBank/DDBJ databases">
        <authorList>
            <person name="Newling K."/>
            <person name="Davey J."/>
            <person name="Forrester S."/>
        </authorList>
    </citation>
    <scope>NUCLEOTIDE SEQUENCE [LARGE SCALE GENOMIC DNA]</scope>
    <source>
        <strain evidence="2">Crithidia deanei Carvalho (ATCC PRA-265)</strain>
    </source>
</reference>
<evidence type="ECO:0000313" key="2">
    <source>
        <dbReference type="Proteomes" id="UP000515908"/>
    </source>
</evidence>
<dbReference type="Proteomes" id="UP000515908">
    <property type="component" value="Chromosome 14"/>
</dbReference>
<gene>
    <name evidence="1" type="ORF">ADEAN_000693600</name>
</gene>
<dbReference type="EMBL" id="LR877158">
    <property type="protein sequence ID" value="CAD2219431.1"/>
    <property type="molecule type" value="Genomic_DNA"/>
</dbReference>
<proteinExistence type="predicted"/>
<sequence length="332" mass="37193">MSAMLGKPQAALEAMRLAEASEVKVSLECYYWVLYAIRDVPHLSDFVMDLFGQLHPRGLTPDYLLFTMAFGFCALNADGDLAQALYSQHFIHTDINPTPEMVLFFCQACAQCSNPTVHMLSSCDALMDRLEETGSVKDNMVEIYDQYLELAATLGAVSSAFSRLKVLVNYGKEINTRMLNSLLLAASNADKDSCSASLVTEVYDMFRFLGVPANEDTLKALAFCTEKFDLSEAVGQWAQNMLEQLERQRSGEPLTEEERRAALIQEGHDEKVHVVVAPPHRVRQLQVAWNLRPRDTMLRRFGQNTKPKREEAVGSMLGSVIPFGRSPGERRV</sequence>
<accession>A0A7G2CKF6</accession>
<dbReference type="VEuPathDB" id="TriTrypDB:ADEAN_000693600"/>
<protein>
    <submittedName>
        <fullName evidence="1">Uncharacterized protein</fullName>
    </submittedName>
</protein>
<evidence type="ECO:0000313" key="1">
    <source>
        <dbReference type="EMBL" id="CAD2219431.1"/>
    </source>
</evidence>
<dbReference type="AlphaFoldDB" id="A0A7G2CKF6"/>
<name>A0A7G2CKF6_9TRYP</name>
<organism evidence="1 2">
    <name type="scientific">Angomonas deanei</name>
    <dbReference type="NCBI Taxonomy" id="59799"/>
    <lineage>
        <taxon>Eukaryota</taxon>
        <taxon>Discoba</taxon>
        <taxon>Euglenozoa</taxon>
        <taxon>Kinetoplastea</taxon>
        <taxon>Metakinetoplastina</taxon>
        <taxon>Trypanosomatida</taxon>
        <taxon>Trypanosomatidae</taxon>
        <taxon>Strigomonadinae</taxon>
        <taxon>Angomonas</taxon>
    </lineage>
</organism>
<keyword evidence="2" id="KW-1185">Reference proteome</keyword>